<dbReference type="CDD" id="cd07302">
    <property type="entry name" value="CHD"/>
    <property type="match status" value="1"/>
</dbReference>
<comment type="caution">
    <text evidence="2">The sequence shown here is derived from an EMBL/GenBank/DDBJ whole genome shotgun (WGS) entry which is preliminary data.</text>
</comment>
<dbReference type="GO" id="GO:0035556">
    <property type="term" value="P:intracellular signal transduction"/>
    <property type="evidence" value="ECO:0007669"/>
    <property type="project" value="InterPro"/>
</dbReference>
<dbReference type="GO" id="GO:0004016">
    <property type="term" value="F:adenylate cyclase activity"/>
    <property type="evidence" value="ECO:0007669"/>
    <property type="project" value="UniProtKB-ARBA"/>
</dbReference>
<dbReference type="InterPro" id="IPR029787">
    <property type="entry name" value="Nucleotide_cyclase"/>
</dbReference>
<dbReference type="Gene3D" id="3.30.70.1230">
    <property type="entry name" value="Nucleotide cyclase"/>
    <property type="match status" value="1"/>
</dbReference>
<dbReference type="EMBL" id="QOQW01000028">
    <property type="protein sequence ID" value="RCK78073.1"/>
    <property type="molecule type" value="Genomic_DNA"/>
</dbReference>
<organism evidence="2 3">
    <name type="scientific">Candidatus Ozemobacter sibiricus</name>
    <dbReference type="NCBI Taxonomy" id="2268124"/>
    <lineage>
        <taxon>Bacteria</taxon>
        <taxon>Candidatus Ozemobacteria</taxon>
        <taxon>Candidatus Ozemobacterales</taxon>
        <taxon>Candidatus Ozemobacteraceae</taxon>
        <taxon>Candidatus Ozemobacter</taxon>
    </lineage>
</organism>
<dbReference type="SUPFAM" id="SSF55073">
    <property type="entry name" value="Nucleotide cyclase"/>
    <property type="match status" value="1"/>
</dbReference>
<dbReference type="InterPro" id="IPR001054">
    <property type="entry name" value="A/G_cyclase"/>
</dbReference>
<dbReference type="Proteomes" id="UP000252355">
    <property type="component" value="Unassembled WGS sequence"/>
</dbReference>
<reference evidence="2 3" key="1">
    <citation type="submission" date="2018-05" db="EMBL/GenBank/DDBJ databases">
        <title>A metagenomic window into the 2 km-deep terrestrial subsurface aquifer revealed taxonomically and functionally diverse microbial community comprising novel uncultured bacterial lineages.</title>
        <authorList>
            <person name="Kadnikov V.V."/>
            <person name="Mardanov A.V."/>
            <person name="Beletsky A.V."/>
            <person name="Banks D."/>
            <person name="Pimenov N.V."/>
            <person name="Frank Y.A."/>
            <person name="Karnachuk O.V."/>
            <person name="Ravin N.V."/>
        </authorList>
    </citation>
    <scope>NUCLEOTIDE SEQUENCE [LARGE SCALE GENOMIC DNA]</scope>
    <source>
        <strain evidence="2">BY5</strain>
    </source>
</reference>
<evidence type="ECO:0000313" key="3">
    <source>
        <dbReference type="Proteomes" id="UP000252355"/>
    </source>
</evidence>
<name>A0A367ZIW2_9BACT</name>
<dbReference type="Pfam" id="PF00211">
    <property type="entry name" value="Guanylate_cyc"/>
    <property type="match status" value="1"/>
</dbReference>
<evidence type="ECO:0000259" key="1">
    <source>
        <dbReference type="PROSITE" id="PS50125"/>
    </source>
</evidence>
<feature type="domain" description="Guanylate cyclase" evidence="1">
    <location>
        <begin position="18"/>
        <end position="143"/>
    </location>
</feature>
<dbReference type="AlphaFoldDB" id="A0A367ZIW2"/>
<evidence type="ECO:0000313" key="2">
    <source>
        <dbReference type="EMBL" id="RCK78073.1"/>
    </source>
</evidence>
<accession>A0A367ZIW2</accession>
<gene>
    <name evidence="2" type="ORF">OZSIB_1849</name>
</gene>
<dbReference type="GO" id="GO:0009190">
    <property type="term" value="P:cyclic nucleotide biosynthetic process"/>
    <property type="evidence" value="ECO:0007669"/>
    <property type="project" value="InterPro"/>
</dbReference>
<dbReference type="PROSITE" id="PS50125">
    <property type="entry name" value="GUANYLATE_CYCLASE_2"/>
    <property type="match status" value="1"/>
</dbReference>
<proteinExistence type="predicted"/>
<protein>
    <recommendedName>
        <fullName evidence="1">Guanylate cyclase domain-containing protein</fullName>
    </recommendedName>
</protein>
<sequence>MPSELVKAVIPWQKNRGVILLADIVGFFPLVARLTLDELAAFLCDLYGMWGHEVRKQGGEVVAYVGDSVLAVFRSGGCQGKDPEWCATLTAFHLMKGLKRIRPDMEMNVALHQGEFLEAKWEEQGRTMHNLLGNVVNQAAAMVAGNKTRGIMATKAIVDVLGPRVKHDRCMIRFPNASQDETIFRLLSLVL</sequence>